<dbReference type="PANTHER" id="PTHR43737:SF1">
    <property type="entry name" value="DUF1501 DOMAIN-CONTAINING PROTEIN"/>
    <property type="match status" value="1"/>
</dbReference>
<reference evidence="1 2" key="1">
    <citation type="submission" date="2015-07" db="EMBL/GenBank/DDBJ databases">
        <title>The draft genome sequence of Leadbetterella sp. JN14-9.</title>
        <authorList>
            <person name="Liu Y."/>
            <person name="Du J."/>
            <person name="Shao Z."/>
        </authorList>
    </citation>
    <scope>NUCLEOTIDE SEQUENCE [LARGE SCALE GENOMIC DNA]</scope>
    <source>
        <strain evidence="1 2">JN14-9</strain>
    </source>
</reference>
<gene>
    <name evidence="1" type="ORF">AFM12_10375</name>
</gene>
<dbReference type="Proteomes" id="UP000050454">
    <property type="component" value="Unassembled WGS sequence"/>
</dbReference>
<organism evidence="1 2">
    <name type="scientific">Jiulongibacter sediminis</name>
    <dbReference type="NCBI Taxonomy" id="1605367"/>
    <lineage>
        <taxon>Bacteria</taxon>
        <taxon>Pseudomonadati</taxon>
        <taxon>Bacteroidota</taxon>
        <taxon>Cytophagia</taxon>
        <taxon>Cytophagales</taxon>
        <taxon>Leadbetterellaceae</taxon>
        <taxon>Jiulongibacter</taxon>
    </lineage>
</organism>
<accession>A0A0P7BVU8</accession>
<dbReference type="STRING" id="1605367.AFM12_10375"/>
<dbReference type="InterPro" id="IPR014917">
    <property type="entry name" value="DUF1800"/>
</dbReference>
<dbReference type="EMBL" id="LGTQ01000006">
    <property type="protein sequence ID" value="KPM49078.1"/>
    <property type="molecule type" value="Genomic_DNA"/>
</dbReference>
<dbReference type="PANTHER" id="PTHR43737">
    <property type="entry name" value="BLL7424 PROTEIN"/>
    <property type="match status" value="1"/>
</dbReference>
<evidence type="ECO:0008006" key="3">
    <source>
        <dbReference type="Google" id="ProtNLM"/>
    </source>
</evidence>
<dbReference type="Pfam" id="PF08811">
    <property type="entry name" value="DUF1800"/>
    <property type="match status" value="1"/>
</dbReference>
<dbReference type="PATRIC" id="fig|1605367.3.peg.3462"/>
<name>A0A0P7BVU8_9BACT</name>
<evidence type="ECO:0000313" key="2">
    <source>
        <dbReference type="Proteomes" id="UP000050454"/>
    </source>
</evidence>
<comment type="caution">
    <text evidence="1">The sequence shown here is derived from an EMBL/GenBank/DDBJ whole genome shotgun (WGS) entry which is preliminary data.</text>
</comment>
<sequence length="494" mass="56252">MNHDYFDIAWFQGSMTSPDRLRWRMAFALSEIFVASRISSFDNNPYALASYYDVLLEHSLGNYRDLLEAVTFHPTMAVYLTYMNNHAEGIVGGNHVFPDENYAREVMQLFSIGLFELNTDGTEKQDVNGNPIPTYDNDDIGGLAKVFTGLSWHNSDYLGDNTSNEQAYTHPLKFFPIDSSDAYRRPWRSEPDIVDGHDRGPKTFLGQTIPARDPSLGLQDFQDAIDVIFNHPNVGPFICKQLIQRMVTSNPSPSYVQRVAEVFNNNGSGVRGDFKAVLQAILLDREARVIEERNERYSGMLREPFVRYTNLVNALNLTSSIGVYRNDMDEVYEQMGQRPLQSPSVFNFFQTSYTPDGELAEQGKVAPEFQILNSITLTGYLNALAEWLIDNDPIDYYWYGGDTVYKEDEVPEFDFSGDYLFASNKNLPILLDKYNMLLAHGSISETNINHIKTAIEAMPDIYDSNGEIDEIDARRRVALTLFLIMSSPEYIINR</sequence>
<evidence type="ECO:0000313" key="1">
    <source>
        <dbReference type="EMBL" id="KPM49078.1"/>
    </source>
</evidence>
<protein>
    <recommendedName>
        <fullName evidence="3">DUF1800 domain-containing protein</fullName>
    </recommendedName>
</protein>
<dbReference type="AlphaFoldDB" id="A0A0P7BVU8"/>
<keyword evidence="2" id="KW-1185">Reference proteome</keyword>
<proteinExistence type="predicted"/>